<dbReference type="AlphaFoldDB" id="A0A3N0GEV8"/>
<evidence type="ECO:0000256" key="2">
    <source>
        <dbReference type="SAM" id="Phobius"/>
    </source>
</evidence>
<keyword evidence="4" id="KW-1185">Reference proteome</keyword>
<comment type="caution">
    <text evidence="3">The sequence shown here is derived from an EMBL/GenBank/DDBJ whole genome shotgun (WGS) entry which is preliminary data.</text>
</comment>
<reference evidence="3 4" key="1">
    <citation type="submission" date="2018-11" db="EMBL/GenBank/DDBJ databases">
        <authorList>
            <person name="Li F."/>
        </authorList>
    </citation>
    <scope>NUCLEOTIDE SEQUENCE [LARGE SCALE GENOMIC DNA]</scope>
    <source>
        <strain evidence="3 4">Gsoil 818</strain>
    </source>
</reference>
<dbReference type="Proteomes" id="UP000279994">
    <property type="component" value="Unassembled WGS sequence"/>
</dbReference>
<feature type="coiled-coil region" evidence="1">
    <location>
        <begin position="36"/>
        <end position="63"/>
    </location>
</feature>
<protein>
    <submittedName>
        <fullName evidence="3">Uncharacterized protein</fullName>
    </submittedName>
</protein>
<feature type="transmembrane region" description="Helical" evidence="2">
    <location>
        <begin position="6"/>
        <end position="28"/>
    </location>
</feature>
<sequence length="183" mass="20219">MESQVLVAALAAGAGAAVTLLLVTVVLVTTRPRRSHADLEAMLAAAQQEADDLRHRLDELTEPPVVPARDDRAPEPASFVITHVGEDAGDPDPALEALAVPDRLVLSATLGEPLVKVAAFSHGLRRALSAESRNRIWFEMRREVRASRRRRRQLRKRLEREYRAHLRSADDLAVEGFAVENRA</sequence>
<proteinExistence type="predicted"/>
<name>A0A3N0GEV8_9ACTN</name>
<keyword evidence="1" id="KW-0175">Coiled coil</keyword>
<dbReference type="OrthoDB" id="3787531at2"/>
<keyword evidence="2" id="KW-1133">Transmembrane helix</keyword>
<gene>
    <name evidence="3" type="ORF">EFL26_22835</name>
</gene>
<keyword evidence="2" id="KW-0812">Transmembrane</keyword>
<keyword evidence="2" id="KW-0472">Membrane</keyword>
<accession>A0A3N0GEV8</accession>
<evidence type="ECO:0000313" key="3">
    <source>
        <dbReference type="EMBL" id="RNM11004.1"/>
    </source>
</evidence>
<evidence type="ECO:0000313" key="4">
    <source>
        <dbReference type="Proteomes" id="UP000279994"/>
    </source>
</evidence>
<dbReference type="RefSeq" id="WP_123225241.1">
    <property type="nucleotide sequence ID" value="NZ_RJSF01000049.1"/>
</dbReference>
<dbReference type="EMBL" id="RJSF01000049">
    <property type="protein sequence ID" value="RNM11004.1"/>
    <property type="molecule type" value="Genomic_DNA"/>
</dbReference>
<evidence type="ECO:0000256" key="1">
    <source>
        <dbReference type="SAM" id="Coils"/>
    </source>
</evidence>
<organism evidence="3 4">
    <name type="scientific">Nocardioides pocheonensis</name>
    <dbReference type="NCBI Taxonomy" id="661485"/>
    <lineage>
        <taxon>Bacteria</taxon>
        <taxon>Bacillati</taxon>
        <taxon>Actinomycetota</taxon>
        <taxon>Actinomycetes</taxon>
        <taxon>Propionibacteriales</taxon>
        <taxon>Nocardioidaceae</taxon>
        <taxon>Nocardioides</taxon>
    </lineage>
</organism>